<dbReference type="EMBL" id="JNFF01000016">
    <property type="protein sequence ID" value="KEQ31428.1"/>
    <property type="molecule type" value="Genomic_DNA"/>
</dbReference>
<dbReference type="Pfam" id="PF12864">
    <property type="entry name" value="DUF3822"/>
    <property type="match status" value="1"/>
</dbReference>
<dbReference type="OrthoDB" id="765136at2"/>
<reference evidence="1 2" key="1">
    <citation type="journal article" date="1992" name="Int. J. Syst. Bacteriol.">
        <title>Sphingobacterium antarcticus sp. nov. a Psychrotrophic Bacterium from the Soils of Schirmacher Oasis, Antarctica.</title>
        <authorList>
            <person name="Shivaji S."/>
            <person name="Ray M.K."/>
            <person name="Rao N.S."/>
            <person name="Saiserr L."/>
            <person name="Jagannadham M.V."/>
            <person name="Kumar G.S."/>
            <person name="Reddy G."/>
            <person name="Bhargava P.M."/>
        </authorList>
    </citation>
    <scope>NUCLEOTIDE SEQUENCE [LARGE SCALE GENOMIC DNA]</scope>
    <source>
        <strain evidence="1 2">4BY</strain>
    </source>
</reference>
<dbReference type="Proteomes" id="UP000028007">
    <property type="component" value="Unassembled WGS sequence"/>
</dbReference>
<keyword evidence="2" id="KW-1185">Reference proteome</keyword>
<sequence length="277" mass="31056">MNKSKNSILLVDPEFDPQTASSCSLLMKITGDSLSYAIIDLEKRQLKAVFDMQECDPASGALLHTLKNDSYLQLPFQKIRAAVYTSYHLSVPDAVYQTEKAAEYSNFFPSGLTGNLYTRPCKEFGFTSVFNIEKSTVKLLEDHLPGAELFDQHAPALALAGKSETSSLSLDFTAGSFHAVVLENGKLVYLNNFEFENTDEFNYFLLLIIKQLKLDTKIIQLQLSGIIHENDDTYNCLLKYFSKINFTQPPAGDIDHTILDDMPGHYYSSLIAFDLCV</sequence>
<dbReference type="Gene3D" id="3.30.420.260">
    <property type="match status" value="1"/>
</dbReference>
<name>A0A081PL55_9SPHI</name>
<gene>
    <name evidence="1" type="ORF">N180_17165</name>
</gene>
<dbReference type="RefSeq" id="WP_037438107.1">
    <property type="nucleotide sequence ID" value="NZ_JNFF01000016.1"/>
</dbReference>
<evidence type="ECO:0000313" key="2">
    <source>
        <dbReference type="Proteomes" id="UP000028007"/>
    </source>
</evidence>
<accession>A0A081PL55</accession>
<proteinExistence type="predicted"/>
<dbReference type="AlphaFoldDB" id="A0A081PL55"/>
<dbReference type="CDD" id="cd24013">
    <property type="entry name" value="ASKHA_ATPase_BT3980-like"/>
    <property type="match status" value="1"/>
</dbReference>
<comment type="caution">
    <text evidence="1">The sequence shown here is derived from an EMBL/GenBank/DDBJ whole genome shotgun (WGS) entry which is preliminary data.</text>
</comment>
<evidence type="ECO:0000313" key="1">
    <source>
        <dbReference type="EMBL" id="KEQ31428.1"/>
    </source>
</evidence>
<organism evidence="1 2">
    <name type="scientific">Pedobacter antarcticus 4BY</name>
    <dbReference type="NCBI Taxonomy" id="1358423"/>
    <lineage>
        <taxon>Bacteria</taxon>
        <taxon>Pseudomonadati</taxon>
        <taxon>Bacteroidota</taxon>
        <taxon>Sphingobacteriia</taxon>
        <taxon>Sphingobacteriales</taxon>
        <taxon>Sphingobacteriaceae</taxon>
        <taxon>Pedobacter</taxon>
    </lineage>
</organism>
<evidence type="ECO:0008006" key="3">
    <source>
        <dbReference type="Google" id="ProtNLM"/>
    </source>
</evidence>
<dbReference type="Gene3D" id="3.30.420.250">
    <property type="match status" value="1"/>
</dbReference>
<dbReference type="eggNOG" id="ENOG50336EP">
    <property type="taxonomic scope" value="Bacteria"/>
</dbReference>
<protein>
    <recommendedName>
        <fullName evidence="3">DUF3822 domain-containing protein</fullName>
    </recommendedName>
</protein>
<dbReference type="InterPro" id="IPR024213">
    <property type="entry name" value="DUF3822"/>
</dbReference>